<dbReference type="RefSeq" id="WP_377869892.1">
    <property type="nucleotide sequence ID" value="NZ_JBHMAY010000017.1"/>
</dbReference>
<dbReference type="Pfam" id="PF07730">
    <property type="entry name" value="HisKA_3"/>
    <property type="match status" value="1"/>
</dbReference>
<evidence type="ECO:0000256" key="4">
    <source>
        <dbReference type="ARBA" id="ARBA00022679"/>
    </source>
</evidence>
<gene>
    <name evidence="11" type="ORF">ACFORO_12980</name>
</gene>
<dbReference type="EC" id="2.7.13.3" evidence="2"/>
<dbReference type="CDD" id="cd16917">
    <property type="entry name" value="HATPase_UhpB-NarQ-NarX-like"/>
    <property type="match status" value="1"/>
</dbReference>
<evidence type="ECO:0000256" key="7">
    <source>
        <dbReference type="ARBA" id="ARBA00022840"/>
    </source>
</evidence>
<evidence type="ECO:0000256" key="2">
    <source>
        <dbReference type="ARBA" id="ARBA00012438"/>
    </source>
</evidence>
<feature type="transmembrane region" description="Helical" evidence="9">
    <location>
        <begin position="161"/>
        <end position="183"/>
    </location>
</feature>
<dbReference type="Pfam" id="PF13796">
    <property type="entry name" value="Sensor"/>
    <property type="match status" value="1"/>
</dbReference>
<evidence type="ECO:0000256" key="9">
    <source>
        <dbReference type="SAM" id="Phobius"/>
    </source>
</evidence>
<keyword evidence="8" id="KW-0902">Two-component regulatory system</keyword>
<keyword evidence="9" id="KW-0472">Membrane</keyword>
<dbReference type="Gene3D" id="1.20.5.1930">
    <property type="match status" value="1"/>
</dbReference>
<comment type="catalytic activity">
    <reaction evidence="1">
        <text>ATP + protein L-histidine = ADP + protein N-phospho-L-histidine.</text>
        <dbReference type="EC" id="2.7.13.3"/>
    </reaction>
</comment>
<evidence type="ECO:0000313" key="11">
    <source>
        <dbReference type="EMBL" id="MFC3511084.1"/>
    </source>
</evidence>
<evidence type="ECO:0000259" key="10">
    <source>
        <dbReference type="SMART" id="SM00387"/>
    </source>
</evidence>
<keyword evidence="4" id="KW-0808">Transferase</keyword>
<dbReference type="InterPro" id="IPR050482">
    <property type="entry name" value="Sensor_HK_TwoCompSys"/>
</dbReference>
<evidence type="ECO:0000256" key="1">
    <source>
        <dbReference type="ARBA" id="ARBA00000085"/>
    </source>
</evidence>
<feature type="transmembrane region" description="Helical" evidence="9">
    <location>
        <begin position="46"/>
        <end position="65"/>
    </location>
</feature>
<dbReference type="InterPro" id="IPR011712">
    <property type="entry name" value="Sig_transdc_His_kin_sub3_dim/P"/>
</dbReference>
<comment type="caution">
    <text evidence="11">The sequence shown here is derived from an EMBL/GenBank/DDBJ whole genome shotgun (WGS) entry which is preliminary data.</text>
</comment>
<evidence type="ECO:0000256" key="3">
    <source>
        <dbReference type="ARBA" id="ARBA00022553"/>
    </source>
</evidence>
<dbReference type="InterPro" id="IPR025828">
    <property type="entry name" value="Put_sensor_dom"/>
</dbReference>
<dbReference type="Gene3D" id="3.30.565.10">
    <property type="entry name" value="Histidine kinase-like ATPase, C-terminal domain"/>
    <property type="match status" value="1"/>
</dbReference>
<feature type="transmembrane region" description="Helical" evidence="9">
    <location>
        <begin position="108"/>
        <end position="141"/>
    </location>
</feature>
<keyword evidence="5" id="KW-0547">Nucleotide-binding</keyword>
<proteinExistence type="predicted"/>
<dbReference type="PANTHER" id="PTHR24421:SF10">
    <property type="entry name" value="NITRATE_NITRITE SENSOR PROTEIN NARQ"/>
    <property type="match status" value="1"/>
</dbReference>
<evidence type="ECO:0000313" key="12">
    <source>
        <dbReference type="Proteomes" id="UP001595764"/>
    </source>
</evidence>
<feature type="domain" description="Histidine kinase/HSP90-like ATPase" evidence="10">
    <location>
        <begin position="323"/>
        <end position="413"/>
    </location>
</feature>
<protein>
    <recommendedName>
        <fullName evidence="2">histidine kinase</fullName>
        <ecNumber evidence="2">2.7.13.3</ecNumber>
    </recommendedName>
</protein>
<dbReference type="SUPFAM" id="SSF55874">
    <property type="entry name" value="ATPase domain of HSP90 chaperone/DNA topoisomerase II/histidine kinase"/>
    <property type="match status" value="1"/>
</dbReference>
<keyword evidence="6 11" id="KW-0418">Kinase</keyword>
<accession>A0ABV7QFS6</accession>
<keyword evidence="3" id="KW-0597">Phosphoprotein</keyword>
<evidence type="ECO:0000256" key="8">
    <source>
        <dbReference type="ARBA" id="ARBA00023012"/>
    </source>
</evidence>
<feature type="transmembrane region" description="Helical" evidence="9">
    <location>
        <begin position="21"/>
        <end position="40"/>
    </location>
</feature>
<dbReference type="SMART" id="SM00387">
    <property type="entry name" value="HATPase_c"/>
    <property type="match status" value="1"/>
</dbReference>
<name>A0ABV7QFS6_9PSEU</name>
<keyword evidence="7" id="KW-0067">ATP-binding</keyword>
<evidence type="ECO:0000256" key="5">
    <source>
        <dbReference type="ARBA" id="ARBA00022741"/>
    </source>
</evidence>
<dbReference type="Proteomes" id="UP001595764">
    <property type="component" value="Unassembled WGS sequence"/>
</dbReference>
<dbReference type="Pfam" id="PF02518">
    <property type="entry name" value="HATPase_c"/>
    <property type="match status" value="1"/>
</dbReference>
<evidence type="ECO:0000256" key="6">
    <source>
        <dbReference type="ARBA" id="ARBA00022777"/>
    </source>
</evidence>
<dbReference type="GO" id="GO:0016301">
    <property type="term" value="F:kinase activity"/>
    <property type="evidence" value="ECO:0007669"/>
    <property type="project" value="UniProtKB-KW"/>
</dbReference>
<keyword evidence="9" id="KW-1133">Transmembrane helix</keyword>
<reference evidence="12" key="1">
    <citation type="journal article" date="2019" name="Int. J. Syst. Evol. Microbiol.">
        <title>The Global Catalogue of Microorganisms (GCM) 10K type strain sequencing project: providing services to taxonomists for standard genome sequencing and annotation.</title>
        <authorList>
            <consortium name="The Broad Institute Genomics Platform"/>
            <consortium name="The Broad Institute Genome Sequencing Center for Infectious Disease"/>
            <person name="Wu L."/>
            <person name="Ma J."/>
        </authorList>
    </citation>
    <scope>NUCLEOTIDE SEQUENCE [LARGE SCALE GENOMIC DNA]</scope>
    <source>
        <strain evidence="12">CGMCC 4.7682</strain>
    </source>
</reference>
<organism evidence="11 12">
    <name type="scientific">Amycolatopsis halotolerans</name>
    <dbReference type="NCBI Taxonomy" id="330083"/>
    <lineage>
        <taxon>Bacteria</taxon>
        <taxon>Bacillati</taxon>
        <taxon>Actinomycetota</taxon>
        <taxon>Actinomycetes</taxon>
        <taxon>Pseudonocardiales</taxon>
        <taxon>Pseudonocardiaceae</taxon>
        <taxon>Amycolatopsis</taxon>
    </lineage>
</organism>
<dbReference type="InterPro" id="IPR003594">
    <property type="entry name" value="HATPase_dom"/>
</dbReference>
<sequence>MEPVRANRFSVRDYLAGFGTSFRYLAVGAAIGLGGLLLFWLAAGSLLLSLAGIGLPLLVLLVPLLRRFARTHRNRVERLLGTPVAEKYAVPGSPLGVLKDRAVWKDLAFLAATTVVGTPLCFVGLSLLSGALCWGTAPIWWTFLPPAAHLTFRPVTSWAEAFGATGIGLGYAAGLILLVPLLARGHAMLARALLRPPRGSKQTRRIEELTVTRAEALEAHGAELRRIERDLHDGTQAGLVAISLRLGLIKHALENQPDSALRLVDDAQELTEHSLASLRTIVRGIYPPLLTDRGLVGAVQALASSSAIPVGVDVSGSGQAPAAVEAAAYFAVAEALTNIAKHSGADRAWITLALDRERIGITVRDNGKGGAAENFGTGLAGIRRRVAAFDGSFALSSPEGGPTVLRAELPCVS</sequence>
<keyword evidence="12" id="KW-1185">Reference proteome</keyword>
<dbReference type="InterPro" id="IPR036890">
    <property type="entry name" value="HATPase_C_sf"/>
</dbReference>
<keyword evidence="9" id="KW-0812">Transmembrane</keyword>
<dbReference type="EMBL" id="JBHRWI010000016">
    <property type="protein sequence ID" value="MFC3511084.1"/>
    <property type="molecule type" value="Genomic_DNA"/>
</dbReference>
<dbReference type="PANTHER" id="PTHR24421">
    <property type="entry name" value="NITRATE/NITRITE SENSOR PROTEIN NARX-RELATED"/>
    <property type="match status" value="1"/>
</dbReference>